<dbReference type="InterPro" id="IPR016166">
    <property type="entry name" value="FAD-bd_PCMH"/>
</dbReference>
<evidence type="ECO:0000313" key="5">
    <source>
        <dbReference type="EMBL" id="ROU03798.1"/>
    </source>
</evidence>
<evidence type="ECO:0000256" key="1">
    <source>
        <dbReference type="ARBA" id="ARBA00022630"/>
    </source>
</evidence>
<evidence type="ECO:0000313" key="6">
    <source>
        <dbReference type="Proteomes" id="UP000268016"/>
    </source>
</evidence>
<evidence type="ECO:0000259" key="4">
    <source>
        <dbReference type="PROSITE" id="PS51387"/>
    </source>
</evidence>
<dbReference type="RefSeq" id="WP_123641333.1">
    <property type="nucleotide sequence ID" value="NZ_ML119082.1"/>
</dbReference>
<dbReference type="InterPro" id="IPR051312">
    <property type="entry name" value="Diverse_Substr_Oxidored"/>
</dbReference>
<dbReference type="SMART" id="SM01092">
    <property type="entry name" value="CO_deh_flav_C"/>
    <property type="match status" value="1"/>
</dbReference>
<dbReference type="OrthoDB" id="9793944at2"/>
<evidence type="ECO:0000256" key="3">
    <source>
        <dbReference type="ARBA" id="ARBA00023002"/>
    </source>
</evidence>
<gene>
    <name evidence="5" type="ORF">EAT49_05765</name>
</gene>
<accession>A0A3N2R8Q4</accession>
<feature type="domain" description="FAD-binding PCMH-type" evidence="4">
    <location>
        <begin position="1"/>
        <end position="178"/>
    </location>
</feature>
<organism evidence="5 6">
    <name type="scientific">Histidinibacterium lentulum</name>
    <dbReference type="NCBI Taxonomy" id="2480588"/>
    <lineage>
        <taxon>Bacteria</taxon>
        <taxon>Pseudomonadati</taxon>
        <taxon>Pseudomonadota</taxon>
        <taxon>Alphaproteobacteria</taxon>
        <taxon>Rhodobacterales</taxon>
        <taxon>Paracoccaceae</taxon>
        <taxon>Histidinibacterium</taxon>
    </lineage>
</organism>
<keyword evidence="2" id="KW-0274">FAD</keyword>
<dbReference type="Gene3D" id="3.30.465.10">
    <property type="match status" value="1"/>
</dbReference>
<reference evidence="5 6" key="1">
    <citation type="submission" date="2018-10" db="EMBL/GenBank/DDBJ databases">
        <title>Histidinibacterium lentulum gen. nov., sp. nov., a marine bacterium from the culture broth of Picochlorum sp. 122.</title>
        <authorList>
            <person name="Wang G."/>
        </authorList>
    </citation>
    <scope>NUCLEOTIDE SEQUENCE [LARGE SCALE GENOMIC DNA]</scope>
    <source>
        <strain evidence="5 6">B17</strain>
    </source>
</reference>
<dbReference type="AlphaFoldDB" id="A0A3N2R8Q4"/>
<dbReference type="PANTHER" id="PTHR42659:SF2">
    <property type="entry name" value="XANTHINE DEHYDROGENASE SUBUNIT C-RELATED"/>
    <property type="match status" value="1"/>
</dbReference>
<dbReference type="InterPro" id="IPR036683">
    <property type="entry name" value="CO_DH_flav_C_dom_sf"/>
</dbReference>
<dbReference type="SUPFAM" id="SSF56176">
    <property type="entry name" value="FAD-binding/transporter-associated domain-like"/>
    <property type="match status" value="1"/>
</dbReference>
<dbReference type="InterPro" id="IPR016169">
    <property type="entry name" value="FAD-bd_PCMH_sub2"/>
</dbReference>
<sequence>MKAAPFHYHDPGTLDEALGLLATLEDAKLLAGGQSMMPMMNMRFLQPDHVIDINRTEGLAGIREDRAAGLLRIGAMTRQKAIMASDLVAAACPMAARALAHVGHFQTRSRGTVGGSLCHLDPAAELPLVMLLHDAVLTIRSSEGSREQAMADWALAYMLPSIAPEELLVEVALPLSPGWSGAGFVEFTRRHGDFAIASAGCLLELDGSGTIRRAAVGLGGVGQVPMRVPEAEAALVGEKPGEAAFAAAAAATTGVEALSDSYFSAGYRQRLAGVLVRRALAEAAAEATQ</sequence>
<dbReference type="Pfam" id="PF03450">
    <property type="entry name" value="CO_deh_flav_C"/>
    <property type="match status" value="1"/>
</dbReference>
<proteinExistence type="predicted"/>
<dbReference type="Gene3D" id="3.30.43.10">
    <property type="entry name" value="Uridine Diphospho-n-acetylenolpyruvylglucosamine Reductase, domain 2"/>
    <property type="match status" value="1"/>
</dbReference>
<keyword evidence="6" id="KW-1185">Reference proteome</keyword>
<protein>
    <submittedName>
        <fullName evidence="5">Xanthine dehydrogenase family protein subunit M</fullName>
    </submittedName>
</protein>
<evidence type="ECO:0000256" key="2">
    <source>
        <dbReference type="ARBA" id="ARBA00022827"/>
    </source>
</evidence>
<dbReference type="PROSITE" id="PS51387">
    <property type="entry name" value="FAD_PCMH"/>
    <property type="match status" value="1"/>
</dbReference>
<comment type="caution">
    <text evidence="5">The sequence shown here is derived from an EMBL/GenBank/DDBJ whole genome shotgun (WGS) entry which is preliminary data.</text>
</comment>
<dbReference type="InterPro" id="IPR036318">
    <property type="entry name" value="FAD-bd_PCMH-like_sf"/>
</dbReference>
<dbReference type="EMBL" id="RDRB01000002">
    <property type="protein sequence ID" value="ROU03798.1"/>
    <property type="molecule type" value="Genomic_DNA"/>
</dbReference>
<dbReference type="GO" id="GO:0016491">
    <property type="term" value="F:oxidoreductase activity"/>
    <property type="evidence" value="ECO:0007669"/>
    <property type="project" value="UniProtKB-KW"/>
</dbReference>
<dbReference type="InterPro" id="IPR016167">
    <property type="entry name" value="FAD-bd_PCMH_sub1"/>
</dbReference>
<dbReference type="InterPro" id="IPR005107">
    <property type="entry name" value="CO_DH_flav_C"/>
</dbReference>
<dbReference type="SUPFAM" id="SSF55447">
    <property type="entry name" value="CO dehydrogenase flavoprotein C-terminal domain-like"/>
    <property type="match status" value="1"/>
</dbReference>
<dbReference type="Pfam" id="PF00941">
    <property type="entry name" value="FAD_binding_5"/>
    <property type="match status" value="1"/>
</dbReference>
<dbReference type="InterPro" id="IPR002346">
    <property type="entry name" value="Mopterin_DH_FAD-bd"/>
</dbReference>
<keyword evidence="1" id="KW-0285">Flavoprotein</keyword>
<keyword evidence="3" id="KW-0560">Oxidoreductase</keyword>
<dbReference type="GO" id="GO:0071949">
    <property type="term" value="F:FAD binding"/>
    <property type="evidence" value="ECO:0007669"/>
    <property type="project" value="InterPro"/>
</dbReference>
<dbReference type="Proteomes" id="UP000268016">
    <property type="component" value="Unassembled WGS sequence"/>
</dbReference>
<name>A0A3N2R8Q4_9RHOB</name>
<dbReference type="Gene3D" id="3.30.390.50">
    <property type="entry name" value="CO dehydrogenase flavoprotein, C-terminal domain"/>
    <property type="match status" value="1"/>
</dbReference>
<dbReference type="PANTHER" id="PTHR42659">
    <property type="entry name" value="XANTHINE DEHYDROGENASE SUBUNIT C-RELATED"/>
    <property type="match status" value="1"/>
</dbReference>